<proteinExistence type="predicted"/>
<feature type="transmembrane region" description="Helical" evidence="1">
    <location>
        <begin position="61"/>
        <end position="82"/>
    </location>
</feature>
<keyword evidence="3" id="KW-1185">Reference proteome</keyword>
<dbReference type="Proteomes" id="UP001487740">
    <property type="component" value="Unassembled WGS sequence"/>
</dbReference>
<evidence type="ECO:0000313" key="3">
    <source>
        <dbReference type="Proteomes" id="UP001487740"/>
    </source>
</evidence>
<dbReference type="EMBL" id="JARAKH010000031">
    <property type="protein sequence ID" value="KAK8386483.1"/>
    <property type="molecule type" value="Genomic_DNA"/>
</dbReference>
<keyword evidence="1" id="KW-1133">Transmembrane helix</keyword>
<sequence>MVQGTTVCGTFVTRRTLGFMTGILVCLLIFGCISIGIGAGMTCLGIYDYSYHSCVSTHNTLIINGGVLVGFSVLGLIFAGVLQCQLKDQPILPQTMNVPHILAMPGNTAIVTN</sequence>
<dbReference type="AlphaFoldDB" id="A0AAW0TGU3"/>
<organism evidence="2 3">
    <name type="scientific">Scylla paramamosain</name>
    <name type="common">Mud crab</name>
    <dbReference type="NCBI Taxonomy" id="85552"/>
    <lineage>
        <taxon>Eukaryota</taxon>
        <taxon>Metazoa</taxon>
        <taxon>Ecdysozoa</taxon>
        <taxon>Arthropoda</taxon>
        <taxon>Crustacea</taxon>
        <taxon>Multicrustacea</taxon>
        <taxon>Malacostraca</taxon>
        <taxon>Eumalacostraca</taxon>
        <taxon>Eucarida</taxon>
        <taxon>Decapoda</taxon>
        <taxon>Pleocyemata</taxon>
        <taxon>Brachyura</taxon>
        <taxon>Eubrachyura</taxon>
        <taxon>Portunoidea</taxon>
        <taxon>Portunidae</taxon>
        <taxon>Portuninae</taxon>
        <taxon>Scylla</taxon>
    </lineage>
</organism>
<keyword evidence="1" id="KW-0812">Transmembrane</keyword>
<reference evidence="2 3" key="1">
    <citation type="submission" date="2023-03" db="EMBL/GenBank/DDBJ databases">
        <title>High-quality genome of Scylla paramamosain provides insights in environmental adaptation.</title>
        <authorList>
            <person name="Zhang L."/>
        </authorList>
    </citation>
    <scope>NUCLEOTIDE SEQUENCE [LARGE SCALE GENOMIC DNA]</scope>
    <source>
        <strain evidence="2">LZ_2023a</strain>
        <tissue evidence="2">Muscle</tissue>
    </source>
</reference>
<accession>A0AAW0TGU3</accession>
<evidence type="ECO:0000256" key="1">
    <source>
        <dbReference type="SAM" id="Phobius"/>
    </source>
</evidence>
<name>A0AAW0TGU3_SCYPA</name>
<comment type="caution">
    <text evidence="2">The sequence shown here is derived from an EMBL/GenBank/DDBJ whole genome shotgun (WGS) entry which is preliminary data.</text>
</comment>
<protein>
    <submittedName>
        <fullName evidence="2">Uncharacterized protein</fullName>
    </submittedName>
</protein>
<gene>
    <name evidence="2" type="ORF">O3P69_010838</name>
</gene>
<keyword evidence="1" id="KW-0472">Membrane</keyword>
<feature type="transmembrane region" description="Helical" evidence="1">
    <location>
        <begin position="23"/>
        <end position="49"/>
    </location>
</feature>
<evidence type="ECO:0000313" key="2">
    <source>
        <dbReference type="EMBL" id="KAK8386483.1"/>
    </source>
</evidence>